<dbReference type="HOGENOM" id="CLU_2463061_0_0_5"/>
<organism evidence="1">
    <name type="scientific">Brucella pinnipedialis M292/94/1</name>
    <dbReference type="NCBI Taxonomy" id="520462"/>
    <lineage>
        <taxon>Bacteria</taxon>
        <taxon>Pseudomonadati</taxon>
        <taxon>Pseudomonadota</taxon>
        <taxon>Alphaproteobacteria</taxon>
        <taxon>Hyphomicrobiales</taxon>
        <taxon>Brucellaceae</taxon>
        <taxon>Brucella/Ochrobactrum group</taxon>
        <taxon>Brucella</taxon>
    </lineage>
</organism>
<sequence length="88" mass="9813">MIAPDELARRIEKSLTDSRLSQPERILRRACRLIRDNKNGAAKEADDLLSQAGYDITAIELVELIGKKPWLLETLITNASQKTNGTGH</sequence>
<protein>
    <submittedName>
        <fullName evidence="1">Uncharacterized protein</fullName>
    </submittedName>
</protein>
<name>A0A0E1XE01_9HYPH</name>
<accession>A0A0E1XE01</accession>
<dbReference type="AlphaFoldDB" id="A0A0E1XE01"/>
<gene>
    <name evidence="1" type="ORF">BALG_01687</name>
</gene>
<dbReference type="GeneID" id="93016242"/>
<evidence type="ECO:0000313" key="1">
    <source>
        <dbReference type="EMBL" id="EEZ31567.1"/>
    </source>
</evidence>
<dbReference type="EMBL" id="EQ999546">
    <property type="protein sequence ID" value="EEZ31567.1"/>
    <property type="molecule type" value="Genomic_DNA"/>
</dbReference>
<dbReference type="RefSeq" id="WP_002964572.1">
    <property type="nucleotide sequence ID" value="NZ_EQ999546.1"/>
</dbReference>
<proteinExistence type="predicted"/>
<dbReference type="Proteomes" id="UP000004659">
    <property type="component" value="Unassembled WGS sequence"/>
</dbReference>
<reference evidence="1" key="1">
    <citation type="submission" date="2009-01" db="EMBL/GenBank/DDBJ databases">
        <title>The Genome Sequence of Brucella pinnipedialis M292/94/1.</title>
        <authorList>
            <consortium name="The Broad Institute Genome Sequencing Platform"/>
            <person name="Ward D."/>
            <person name="Young S.K."/>
            <person name="Kodira C.D."/>
            <person name="Zeng Q."/>
            <person name="Koehrsen M."/>
            <person name="Alvarado L."/>
            <person name="Berlin A."/>
            <person name="Borenstein D."/>
            <person name="Chen Z."/>
            <person name="Engels R."/>
            <person name="Freedman E."/>
            <person name="Gellesch M."/>
            <person name="Goldberg J."/>
            <person name="Griggs A."/>
            <person name="Gujja S."/>
            <person name="Heiman D."/>
            <person name="Hepburn T."/>
            <person name="Howarth C."/>
            <person name="Jen D."/>
            <person name="Larson L."/>
            <person name="Lewis B."/>
            <person name="Mehta T."/>
            <person name="Park D."/>
            <person name="Pearson M."/>
            <person name="Roberts A."/>
            <person name="Saif S."/>
            <person name="Shea T."/>
            <person name="Shenoy N."/>
            <person name="Sisk P."/>
            <person name="Stolte C."/>
            <person name="Sykes S."/>
            <person name="Walk T."/>
            <person name="White J."/>
            <person name="Yandava C."/>
            <person name="Whatmore A.M."/>
            <person name="Perrett L.L."/>
            <person name="O'Callaghan D."/>
            <person name="Nusbaum C."/>
            <person name="Galagan J."/>
            <person name="Birren B."/>
        </authorList>
    </citation>
    <scope>NUCLEOTIDE SEQUENCE [LARGE SCALE GENOMIC DNA]</scope>
    <source>
        <strain evidence="1">M292/94/1</strain>
    </source>
</reference>